<dbReference type="EMBL" id="JAQAGZ010000003">
    <property type="protein sequence ID" value="MCZ8511881.1"/>
    <property type="molecule type" value="Genomic_DNA"/>
</dbReference>
<evidence type="ECO:0000313" key="1">
    <source>
        <dbReference type="EMBL" id="MCZ8511881.1"/>
    </source>
</evidence>
<comment type="caution">
    <text evidence="1">The sequence shown here is derived from an EMBL/GenBank/DDBJ whole genome shotgun (WGS) entry which is preliminary data.</text>
</comment>
<protein>
    <submittedName>
        <fullName evidence="1">Uncharacterized protein</fullName>
    </submittedName>
</protein>
<dbReference type="RefSeq" id="WP_269880279.1">
    <property type="nucleotide sequence ID" value="NZ_JAQAGZ010000003.1"/>
</dbReference>
<sequence length="67" mass="8215">MIFINFNEWLDEYNDYMRLYRMFGDEEYFIEAQEVLDSLRVAVNRMQVSIKIRSGINQDTLRKLKML</sequence>
<proteinExistence type="predicted"/>
<dbReference type="Proteomes" id="UP001527882">
    <property type="component" value="Unassembled WGS sequence"/>
</dbReference>
<evidence type="ECO:0000313" key="2">
    <source>
        <dbReference type="Proteomes" id="UP001527882"/>
    </source>
</evidence>
<keyword evidence="2" id="KW-1185">Reference proteome</keyword>
<accession>A0ABT4Q4X9</accession>
<organism evidence="1 2">
    <name type="scientific">Paenibacillus gyeongsangnamensis</name>
    <dbReference type="NCBI Taxonomy" id="3388067"/>
    <lineage>
        <taxon>Bacteria</taxon>
        <taxon>Bacillati</taxon>
        <taxon>Bacillota</taxon>
        <taxon>Bacilli</taxon>
        <taxon>Bacillales</taxon>
        <taxon>Paenibacillaceae</taxon>
        <taxon>Paenibacillus</taxon>
    </lineage>
</organism>
<gene>
    <name evidence="1" type="ORF">O9H85_05480</name>
</gene>
<reference evidence="1 2" key="1">
    <citation type="submission" date="2022-12" db="EMBL/GenBank/DDBJ databases">
        <title>Draft genome sequence of Paenibacillus sp. dW9.</title>
        <authorList>
            <person name="Choi E.-W."/>
            <person name="Kim D.-U."/>
        </authorList>
    </citation>
    <scope>NUCLEOTIDE SEQUENCE [LARGE SCALE GENOMIC DNA]</scope>
    <source>
        <strain evidence="2">dW9</strain>
    </source>
</reference>
<name>A0ABT4Q4X9_9BACL</name>